<dbReference type="InterPro" id="IPR026866">
    <property type="entry name" value="CR006_AAA"/>
</dbReference>
<sequence>MIDKFSDVNSKSFVNYYCHESLAKINIFFGMNGSGKSGLTQWIESKDPVSTRVFSTEYVIQNIKVDELAGINGVKITIGEQKVNFALQVEDIESANKNIEQTIVELGSQQEDLKGELFNLIETELKRAKESFKGIRINQKNYAKTDPISALKSWRQDIKPNLTSSANTSLTELNAKKSSLTNEISNLTSVLSNNMTLERFEKLNLALSKSVTIPDEEFTSELLRWLEEGVELHKLEQEEENHEKTCEFCGNSFDSSFVKSIVDKKINTEYSKLIQAIDRFEQQLPLSEVLVNIKTKLDKKILDHFNDAIKVIKKFLSEKRSNPMLNICIDEQTLNNLFALDIAIQDRKRELIDELGEVEKALSNQENLAKHQVAQNLQNIPRVLELETLIPKYDTRINKEKVAVSDNKQQIRTWSEQTDDYAPFKEIVNQELAQLGLEFKLQLLESGQGYRIEHLNTEIDMTVEDLSEGERRLLAFIHFYYDLFENITENSGKLDPIIEAIVIDDPITSFDADNRILLIERINSVIKRINNENIQIFIFTHSSFDFHSFGYNVGNNKKRWRINKNLQGESKITPISEEELKNFSDYYKSAFLELADFALLTNSELSEKLNAYHYGNKMRVVLESNARSNYNIENVTSTVVPTLIEYYKVDEELQDKFSEAVNLINSFSHGRSYYDEHINFVTPKTMRNAVRVIIKVLFNRDSYHVSLITNDKIKKRNIKEWN</sequence>
<dbReference type="RefSeq" id="WP_021722613.1">
    <property type="nucleotide sequence ID" value="NZ_CP015902.2"/>
</dbReference>
<name>A0A1V0P4B5_LACLL</name>
<reference evidence="3 4" key="1">
    <citation type="journal article" date="2017" name="BMC Genomics">
        <title>Comparative and functional genomics of the Lactococcus lactis taxon; insights into evolution and niche adaptation.</title>
        <authorList>
            <person name="Kelleher P."/>
            <person name="Bottacini F."/>
            <person name="Mahony J."/>
            <person name="Kilcawley K.N."/>
            <person name="van Sinderen D."/>
        </authorList>
    </citation>
    <scope>NUCLEOTIDE SEQUENCE [LARGE SCALE GENOMIC DNA]</scope>
    <source>
        <strain evidence="3 4">UC06</strain>
    </source>
</reference>
<feature type="domain" description="Protein CR006 P-loop" evidence="2">
    <location>
        <begin position="19"/>
        <end position="674"/>
    </location>
</feature>
<dbReference type="Pfam" id="PF13166">
    <property type="entry name" value="AAA_13"/>
    <property type="match status" value="1"/>
</dbReference>
<protein>
    <submittedName>
        <fullName evidence="3">AAA family ATPase</fullName>
    </submittedName>
</protein>
<gene>
    <name evidence="3" type="ORF">LLUC06_2060</name>
</gene>
<dbReference type="SUPFAM" id="SSF52540">
    <property type="entry name" value="P-loop containing nucleoside triphosphate hydrolases"/>
    <property type="match status" value="1"/>
</dbReference>
<proteinExistence type="predicted"/>
<organism evidence="3 4">
    <name type="scientific">Lactococcus lactis subsp. lactis</name>
    <name type="common">Streptococcus lactis</name>
    <dbReference type="NCBI Taxonomy" id="1360"/>
    <lineage>
        <taxon>Bacteria</taxon>
        <taxon>Bacillati</taxon>
        <taxon>Bacillota</taxon>
        <taxon>Bacilli</taxon>
        <taxon>Lactobacillales</taxon>
        <taxon>Streptococcaceae</taxon>
        <taxon>Lactococcus</taxon>
    </lineage>
</organism>
<dbReference type="AlphaFoldDB" id="A0A1V0P4B5"/>
<keyword evidence="1" id="KW-0175">Coiled coil</keyword>
<evidence type="ECO:0000259" key="2">
    <source>
        <dbReference type="Pfam" id="PF13166"/>
    </source>
</evidence>
<dbReference type="Gene3D" id="3.40.50.300">
    <property type="entry name" value="P-loop containing nucleotide triphosphate hydrolases"/>
    <property type="match status" value="1"/>
</dbReference>
<evidence type="ECO:0000313" key="3">
    <source>
        <dbReference type="EMBL" id="ARE21602.1"/>
    </source>
</evidence>
<evidence type="ECO:0000256" key="1">
    <source>
        <dbReference type="SAM" id="Coils"/>
    </source>
</evidence>
<dbReference type="InterPro" id="IPR027417">
    <property type="entry name" value="P-loop_NTPase"/>
</dbReference>
<dbReference type="EMBL" id="CP015902">
    <property type="protein sequence ID" value="ARE21602.1"/>
    <property type="molecule type" value="Genomic_DNA"/>
</dbReference>
<dbReference type="Proteomes" id="UP000192095">
    <property type="component" value="Chromosome"/>
</dbReference>
<feature type="coiled-coil region" evidence="1">
    <location>
        <begin position="89"/>
        <end position="116"/>
    </location>
</feature>
<evidence type="ECO:0000313" key="4">
    <source>
        <dbReference type="Proteomes" id="UP000192095"/>
    </source>
</evidence>
<accession>A0A1V0P4B5</accession>